<comment type="caution">
    <text evidence="1">The sequence shown here is derived from an EMBL/GenBank/DDBJ whole genome shotgun (WGS) entry which is preliminary data.</text>
</comment>
<dbReference type="AlphaFoldDB" id="A0A4Y2IBB3"/>
<dbReference type="Proteomes" id="UP000499080">
    <property type="component" value="Unassembled WGS sequence"/>
</dbReference>
<name>A0A4Y2IBB3_ARAVE</name>
<gene>
    <name evidence="1" type="ORF">AVEN_166360_1</name>
</gene>
<protein>
    <submittedName>
        <fullName evidence="1">Uncharacterized protein</fullName>
    </submittedName>
</protein>
<keyword evidence="2" id="KW-1185">Reference proteome</keyword>
<organism evidence="1 2">
    <name type="scientific">Araneus ventricosus</name>
    <name type="common">Orbweaver spider</name>
    <name type="synonym">Epeira ventricosa</name>
    <dbReference type="NCBI Taxonomy" id="182803"/>
    <lineage>
        <taxon>Eukaryota</taxon>
        <taxon>Metazoa</taxon>
        <taxon>Ecdysozoa</taxon>
        <taxon>Arthropoda</taxon>
        <taxon>Chelicerata</taxon>
        <taxon>Arachnida</taxon>
        <taxon>Araneae</taxon>
        <taxon>Araneomorphae</taxon>
        <taxon>Entelegynae</taxon>
        <taxon>Araneoidea</taxon>
        <taxon>Araneidae</taxon>
        <taxon>Araneus</taxon>
    </lineage>
</organism>
<proteinExistence type="predicted"/>
<dbReference type="EMBL" id="BGPR01106034">
    <property type="protein sequence ID" value="GBM75008.1"/>
    <property type="molecule type" value="Genomic_DNA"/>
</dbReference>
<reference evidence="1 2" key="1">
    <citation type="journal article" date="2019" name="Sci. Rep.">
        <title>Orb-weaving spider Araneus ventricosus genome elucidates the spidroin gene catalogue.</title>
        <authorList>
            <person name="Kono N."/>
            <person name="Nakamura H."/>
            <person name="Ohtoshi R."/>
            <person name="Moran D.A.P."/>
            <person name="Shinohara A."/>
            <person name="Yoshida Y."/>
            <person name="Fujiwara M."/>
            <person name="Mori M."/>
            <person name="Tomita M."/>
            <person name="Arakawa K."/>
        </authorList>
    </citation>
    <scope>NUCLEOTIDE SEQUENCE [LARGE SCALE GENOMIC DNA]</scope>
</reference>
<sequence length="115" mass="13382">MKVLQSNRGKCLEILRDSYQKEKRLVKSPLRDKAHKSRFPSFCCYYPLLLAPYEGKVDKEDPVRVKEVKIRFPVSAAIITFMMELVEKDNNSRNFGNGIFDFLLCGWGQIDPCVY</sequence>
<accession>A0A4Y2IBB3</accession>
<evidence type="ECO:0000313" key="2">
    <source>
        <dbReference type="Proteomes" id="UP000499080"/>
    </source>
</evidence>
<evidence type="ECO:0000313" key="1">
    <source>
        <dbReference type="EMBL" id="GBM75008.1"/>
    </source>
</evidence>